<dbReference type="Gene3D" id="3.40.50.1820">
    <property type="entry name" value="alpha/beta hydrolase"/>
    <property type="match status" value="1"/>
</dbReference>
<name>A0AAD7JU67_9AGAR</name>
<keyword evidence="3" id="KW-1185">Reference proteome</keyword>
<dbReference type="EMBL" id="JARJLG010000020">
    <property type="protein sequence ID" value="KAJ7771918.1"/>
    <property type="molecule type" value="Genomic_DNA"/>
</dbReference>
<dbReference type="AlphaFoldDB" id="A0AAD7JU67"/>
<reference evidence="2" key="1">
    <citation type="submission" date="2023-03" db="EMBL/GenBank/DDBJ databases">
        <title>Massive genome expansion in bonnet fungi (Mycena s.s.) driven by repeated elements and novel gene families across ecological guilds.</title>
        <authorList>
            <consortium name="Lawrence Berkeley National Laboratory"/>
            <person name="Harder C.B."/>
            <person name="Miyauchi S."/>
            <person name="Viragh M."/>
            <person name="Kuo A."/>
            <person name="Thoen E."/>
            <person name="Andreopoulos B."/>
            <person name="Lu D."/>
            <person name="Skrede I."/>
            <person name="Drula E."/>
            <person name="Henrissat B."/>
            <person name="Morin E."/>
            <person name="Kohler A."/>
            <person name="Barry K."/>
            <person name="LaButti K."/>
            <person name="Morin E."/>
            <person name="Salamov A."/>
            <person name="Lipzen A."/>
            <person name="Mereny Z."/>
            <person name="Hegedus B."/>
            <person name="Baldrian P."/>
            <person name="Stursova M."/>
            <person name="Weitz H."/>
            <person name="Taylor A."/>
            <person name="Grigoriev I.V."/>
            <person name="Nagy L.G."/>
            <person name="Martin F."/>
            <person name="Kauserud H."/>
        </authorList>
    </citation>
    <scope>NUCLEOTIDE SEQUENCE</scope>
    <source>
        <strain evidence="2">CBHHK188m</strain>
    </source>
</reference>
<sequence length="126" mass="14387">MALKISLLNLLFLLVLFSGSSSVIGKFNVQPFRIDLVQKLGHLKVHLRNTLLPEQTLYPAAGIEFGIELDFLRALQTEWLDGLARNRIERSEAGLLFLASFWLNYDRLLQFATIEGQTIHFVQEKS</sequence>
<evidence type="ECO:0000313" key="2">
    <source>
        <dbReference type="EMBL" id="KAJ7771918.1"/>
    </source>
</evidence>
<dbReference type="InterPro" id="IPR029058">
    <property type="entry name" value="AB_hydrolase_fold"/>
</dbReference>
<keyword evidence="1" id="KW-0732">Signal</keyword>
<organism evidence="2 3">
    <name type="scientific">Mycena maculata</name>
    <dbReference type="NCBI Taxonomy" id="230809"/>
    <lineage>
        <taxon>Eukaryota</taxon>
        <taxon>Fungi</taxon>
        <taxon>Dikarya</taxon>
        <taxon>Basidiomycota</taxon>
        <taxon>Agaricomycotina</taxon>
        <taxon>Agaricomycetes</taxon>
        <taxon>Agaricomycetidae</taxon>
        <taxon>Agaricales</taxon>
        <taxon>Marasmiineae</taxon>
        <taxon>Mycenaceae</taxon>
        <taxon>Mycena</taxon>
    </lineage>
</organism>
<feature type="chain" id="PRO_5042180823" evidence="1">
    <location>
        <begin position="26"/>
        <end position="126"/>
    </location>
</feature>
<proteinExistence type="predicted"/>
<feature type="signal peptide" evidence="1">
    <location>
        <begin position="1"/>
        <end position="25"/>
    </location>
</feature>
<gene>
    <name evidence="2" type="ORF">DFH07DRAFT_997561</name>
</gene>
<accession>A0AAD7JU67</accession>
<comment type="caution">
    <text evidence="2">The sequence shown here is derived from an EMBL/GenBank/DDBJ whole genome shotgun (WGS) entry which is preliminary data.</text>
</comment>
<dbReference type="Proteomes" id="UP001215280">
    <property type="component" value="Unassembled WGS sequence"/>
</dbReference>
<evidence type="ECO:0000313" key="3">
    <source>
        <dbReference type="Proteomes" id="UP001215280"/>
    </source>
</evidence>
<evidence type="ECO:0000256" key="1">
    <source>
        <dbReference type="SAM" id="SignalP"/>
    </source>
</evidence>
<protein>
    <submittedName>
        <fullName evidence="2">Uncharacterized protein</fullName>
    </submittedName>
</protein>